<keyword evidence="1" id="KW-0472">Membrane</keyword>
<keyword evidence="1" id="KW-1133">Transmembrane helix</keyword>
<reference evidence="2 3" key="1">
    <citation type="journal article" date="2021" name="Elife">
        <title>Chloroplast acquisition without the gene transfer in kleptoplastic sea slugs, Plakobranchus ocellatus.</title>
        <authorList>
            <person name="Maeda T."/>
            <person name="Takahashi S."/>
            <person name="Yoshida T."/>
            <person name="Shimamura S."/>
            <person name="Takaki Y."/>
            <person name="Nagai Y."/>
            <person name="Toyoda A."/>
            <person name="Suzuki Y."/>
            <person name="Arimoto A."/>
            <person name="Ishii H."/>
            <person name="Satoh N."/>
            <person name="Nishiyama T."/>
            <person name="Hasebe M."/>
            <person name="Maruyama T."/>
            <person name="Minagawa J."/>
            <person name="Obokata J."/>
            <person name="Shigenobu S."/>
        </authorList>
    </citation>
    <scope>NUCLEOTIDE SEQUENCE [LARGE SCALE GENOMIC DNA]</scope>
</reference>
<evidence type="ECO:0000256" key="1">
    <source>
        <dbReference type="SAM" id="Phobius"/>
    </source>
</evidence>
<protein>
    <submittedName>
        <fullName evidence="2">Uncharacterized protein</fullName>
    </submittedName>
</protein>
<accession>A0AAV4FSD7</accession>
<dbReference type="Proteomes" id="UP000762676">
    <property type="component" value="Unassembled WGS sequence"/>
</dbReference>
<comment type="caution">
    <text evidence="2">The sequence shown here is derived from an EMBL/GenBank/DDBJ whole genome shotgun (WGS) entry which is preliminary data.</text>
</comment>
<gene>
    <name evidence="2" type="ORF">ElyMa_000458800</name>
</gene>
<proteinExistence type="predicted"/>
<dbReference type="EMBL" id="BMAT01000905">
    <property type="protein sequence ID" value="GFR75595.1"/>
    <property type="molecule type" value="Genomic_DNA"/>
</dbReference>
<evidence type="ECO:0000313" key="3">
    <source>
        <dbReference type="Proteomes" id="UP000762676"/>
    </source>
</evidence>
<keyword evidence="3" id="KW-1185">Reference proteome</keyword>
<organism evidence="2 3">
    <name type="scientific">Elysia marginata</name>
    <dbReference type="NCBI Taxonomy" id="1093978"/>
    <lineage>
        <taxon>Eukaryota</taxon>
        <taxon>Metazoa</taxon>
        <taxon>Spiralia</taxon>
        <taxon>Lophotrochozoa</taxon>
        <taxon>Mollusca</taxon>
        <taxon>Gastropoda</taxon>
        <taxon>Heterobranchia</taxon>
        <taxon>Euthyneura</taxon>
        <taxon>Panpulmonata</taxon>
        <taxon>Sacoglossa</taxon>
        <taxon>Placobranchoidea</taxon>
        <taxon>Plakobranchidae</taxon>
        <taxon>Elysia</taxon>
    </lineage>
</organism>
<keyword evidence="1" id="KW-0812">Transmembrane</keyword>
<dbReference type="AlphaFoldDB" id="A0AAV4FSD7"/>
<name>A0AAV4FSD7_9GAST</name>
<sequence>MYRPQKTRGARSVNSKQTGQAHLWYQISQCTLDCPSGGASGWNVVVVVANCLDVAMPGPVRGCVVYGRMRLRRFSSAAAAAKTAEVVVVLVVVVVVAVIVVVVVVVVVVVAVVVEVVV</sequence>
<feature type="transmembrane region" description="Helical" evidence="1">
    <location>
        <begin position="86"/>
        <end position="114"/>
    </location>
</feature>
<evidence type="ECO:0000313" key="2">
    <source>
        <dbReference type="EMBL" id="GFR75595.1"/>
    </source>
</evidence>